<dbReference type="PATRIC" id="fig|269796.9.peg.2241"/>
<dbReference type="GO" id="GO:0009253">
    <property type="term" value="P:peptidoglycan catabolic process"/>
    <property type="evidence" value="ECO:0007669"/>
    <property type="project" value="InterPro"/>
</dbReference>
<dbReference type="PANTHER" id="PTHR30404:SF0">
    <property type="entry name" value="N-ACETYLMURAMOYL-L-ALANINE AMIDASE AMIC"/>
    <property type="match status" value="1"/>
</dbReference>
<dbReference type="STRING" id="269796.Rru_A2148"/>
<dbReference type="eggNOG" id="COG0860">
    <property type="taxonomic scope" value="Bacteria"/>
</dbReference>
<evidence type="ECO:0000256" key="1">
    <source>
        <dbReference type="ARBA" id="ARBA00001561"/>
    </source>
</evidence>
<feature type="chain" id="PRO_5004214804" description="N-acetylmuramoyl-L-alanine amidase" evidence="4">
    <location>
        <begin position="46"/>
        <end position="522"/>
    </location>
</feature>
<dbReference type="AlphaFoldDB" id="Q2RSE7"/>
<feature type="signal peptide" evidence="4">
    <location>
        <begin position="1"/>
        <end position="45"/>
    </location>
</feature>
<dbReference type="InterPro" id="IPR021731">
    <property type="entry name" value="AMIN_dom"/>
</dbReference>
<dbReference type="Pfam" id="PF01520">
    <property type="entry name" value="Amidase_3"/>
    <property type="match status" value="1"/>
</dbReference>
<dbReference type="Gene3D" id="3.40.630.40">
    <property type="entry name" value="Zn-dependent exopeptidases"/>
    <property type="match status" value="1"/>
</dbReference>
<dbReference type="InterPro" id="IPR002508">
    <property type="entry name" value="MurNAc-LAA_cat"/>
</dbReference>
<proteinExistence type="predicted"/>
<dbReference type="PhylomeDB" id="Q2RSE7"/>
<dbReference type="SMART" id="SM00646">
    <property type="entry name" value="Ami_3"/>
    <property type="match status" value="1"/>
</dbReference>
<keyword evidence="3 6" id="KW-0378">Hydrolase</keyword>
<keyword evidence="4" id="KW-0732">Signal</keyword>
<dbReference type="HOGENOM" id="CLU_014322_2_1_5"/>
<dbReference type="Pfam" id="PF11741">
    <property type="entry name" value="AMIN"/>
    <property type="match status" value="1"/>
</dbReference>
<dbReference type="PANTHER" id="PTHR30404">
    <property type="entry name" value="N-ACETYLMURAMOYL-L-ALANINE AMIDASE"/>
    <property type="match status" value="1"/>
</dbReference>
<protein>
    <recommendedName>
        <fullName evidence="2">N-acetylmuramoyl-L-alanine amidase</fullName>
        <ecNumber evidence="2">3.5.1.28</ecNumber>
    </recommendedName>
</protein>
<evidence type="ECO:0000313" key="6">
    <source>
        <dbReference type="EMBL" id="ABC22948.1"/>
    </source>
</evidence>
<evidence type="ECO:0000313" key="7">
    <source>
        <dbReference type="Proteomes" id="UP000001929"/>
    </source>
</evidence>
<organism evidence="6 7">
    <name type="scientific">Rhodospirillum rubrum (strain ATCC 11170 / ATH 1.1.1 / DSM 467 / LMG 4362 / NCIMB 8255 / S1)</name>
    <dbReference type="NCBI Taxonomy" id="269796"/>
    <lineage>
        <taxon>Bacteria</taxon>
        <taxon>Pseudomonadati</taxon>
        <taxon>Pseudomonadota</taxon>
        <taxon>Alphaproteobacteria</taxon>
        <taxon>Rhodospirillales</taxon>
        <taxon>Rhodospirillaceae</taxon>
        <taxon>Rhodospirillum</taxon>
    </lineage>
</organism>
<dbReference type="InterPro" id="IPR006311">
    <property type="entry name" value="TAT_signal"/>
</dbReference>
<dbReference type="GO" id="GO:0030288">
    <property type="term" value="C:outer membrane-bounded periplasmic space"/>
    <property type="evidence" value="ECO:0007669"/>
    <property type="project" value="TreeGrafter"/>
</dbReference>
<dbReference type="KEGG" id="rru:Rru_A2148"/>
<dbReference type="InterPro" id="IPR050695">
    <property type="entry name" value="N-acetylmuramoyl_amidase_3"/>
</dbReference>
<gene>
    <name evidence="6" type="ordered locus">Rru_A2148</name>
</gene>
<feature type="domain" description="MurNAc-LAA" evidence="5">
    <location>
        <begin position="355"/>
        <end position="509"/>
    </location>
</feature>
<dbReference type="Proteomes" id="UP000001929">
    <property type="component" value="Chromosome"/>
</dbReference>
<sequence length="522" mass="55026">MERYVGRGTTPPMARRKATGVSRRSLLAGTPFVAAALLAPRPALAATRATGLRLGDHGGSTRFVLELSGPVTWQLVSLSAPYRLIIDMPEVEFALGLVPRDTGLVAGARYGVVRPGFSRMVIDLTGPAMVDKDFLLEPREGFGWRLVMDLVPTTPEIFMAGVGQPAKPVVPATVTPEPSTRAVAFAAAAAPAAAASGTTAPTPIGPGGPVNLRPAAVGKGPVTVNLASLPSAQAPIADPSIPGSFGGPGGAAAGEGMQVMAREGPAIVRLADGRRVPIPLEKPQRSVDPVRKPVIVLDPGHGGKDPGAIGASGTYEKIVTLEMARQLKRALEATGRYKVVLTRESDTSVRLRERIAFGRHAGADLFVSIHADAMANPQVRGLSVYTLSETASDDEAAQLADRENKVDILLGMDLSQESPDVATILIDLAQRETKNKSVHFANTLVSALPGDVLKLEKTRRYAGFAVLKAPDVPSVLVEMGFLSNVSDEKLLRTAPYRAKLAAALVRSVDDFFAPQQQRAWKP</sequence>
<evidence type="ECO:0000259" key="5">
    <source>
        <dbReference type="SMART" id="SM00646"/>
    </source>
</evidence>
<evidence type="ECO:0000256" key="2">
    <source>
        <dbReference type="ARBA" id="ARBA00011901"/>
    </source>
</evidence>
<evidence type="ECO:0000256" key="4">
    <source>
        <dbReference type="SAM" id="SignalP"/>
    </source>
</evidence>
<name>Q2RSE7_RHORT</name>
<dbReference type="EC" id="3.5.1.28" evidence="2"/>
<dbReference type="Gene3D" id="2.60.40.3500">
    <property type="match status" value="1"/>
</dbReference>
<accession>Q2RSE7</accession>
<comment type="catalytic activity">
    <reaction evidence="1">
        <text>Hydrolyzes the link between N-acetylmuramoyl residues and L-amino acid residues in certain cell-wall glycopeptides.</text>
        <dbReference type="EC" id="3.5.1.28"/>
    </reaction>
</comment>
<dbReference type="EnsemblBacteria" id="ABC22948">
    <property type="protein sequence ID" value="ABC22948"/>
    <property type="gene ID" value="Rru_A2148"/>
</dbReference>
<dbReference type="PROSITE" id="PS51318">
    <property type="entry name" value="TAT"/>
    <property type="match status" value="1"/>
</dbReference>
<dbReference type="GO" id="GO:0008745">
    <property type="term" value="F:N-acetylmuramoyl-L-alanine amidase activity"/>
    <property type="evidence" value="ECO:0007669"/>
    <property type="project" value="UniProtKB-EC"/>
</dbReference>
<evidence type="ECO:0000256" key="3">
    <source>
        <dbReference type="ARBA" id="ARBA00022801"/>
    </source>
</evidence>
<dbReference type="SUPFAM" id="SSF53187">
    <property type="entry name" value="Zn-dependent exopeptidases"/>
    <property type="match status" value="1"/>
</dbReference>
<dbReference type="CDD" id="cd02696">
    <property type="entry name" value="MurNAc-LAA"/>
    <property type="match status" value="1"/>
</dbReference>
<dbReference type="EMBL" id="CP000230">
    <property type="protein sequence ID" value="ABC22948.1"/>
    <property type="molecule type" value="Genomic_DNA"/>
</dbReference>
<reference evidence="6 7" key="1">
    <citation type="journal article" date="2011" name="Stand. Genomic Sci.">
        <title>Complete genome sequence of Rhodospirillum rubrum type strain (S1).</title>
        <authorList>
            <person name="Munk A.C."/>
            <person name="Copeland A."/>
            <person name="Lucas S."/>
            <person name="Lapidus A."/>
            <person name="Del Rio T.G."/>
            <person name="Barry K."/>
            <person name="Detter J.C."/>
            <person name="Hammon N."/>
            <person name="Israni S."/>
            <person name="Pitluck S."/>
            <person name="Brettin T."/>
            <person name="Bruce D."/>
            <person name="Han C."/>
            <person name="Tapia R."/>
            <person name="Gilna P."/>
            <person name="Schmutz J."/>
            <person name="Larimer F."/>
            <person name="Land M."/>
            <person name="Kyrpides N.C."/>
            <person name="Mavromatis K."/>
            <person name="Richardson P."/>
            <person name="Rohde M."/>
            <person name="Goker M."/>
            <person name="Klenk H.P."/>
            <person name="Zhang Y."/>
            <person name="Roberts G.P."/>
            <person name="Reslewic S."/>
            <person name="Schwartz D.C."/>
        </authorList>
    </citation>
    <scope>NUCLEOTIDE SEQUENCE [LARGE SCALE GENOMIC DNA]</scope>
    <source>
        <strain evidence="7">ATCC 11170 / ATH 1.1.1 / DSM 467 / LMG 4362 / NCIMB 8255 / S1</strain>
    </source>
</reference>
<keyword evidence="7" id="KW-1185">Reference proteome</keyword>